<feature type="domain" description="ABC transmembrane type-1" evidence="21">
    <location>
        <begin position="294"/>
        <end position="614"/>
    </location>
</feature>
<keyword evidence="6" id="KW-0547">Nucleotide-binding</keyword>
<dbReference type="InterPro" id="IPR003439">
    <property type="entry name" value="ABC_transporter-like_ATP-bd"/>
</dbReference>
<dbReference type="EMBL" id="LR902423">
    <property type="protein sequence ID" value="CAD7250521.1"/>
    <property type="molecule type" value="Genomic_DNA"/>
</dbReference>
<evidence type="ECO:0000256" key="17">
    <source>
        <dbReference type="ARBA" id="ARBA00042968"/>
    </source>
</evidence>
<dbReference type="PROSITE" id="PS50929">
    <property type="entry name" value="ABC_TM1F"/>
    <property type="match status" value="1"/>
</dbReference>
<dbReference type="GO" id="GO:0005743">
    <property type="term" value="C:mitochondrial inner membrane"/>
    <property type="evidence" value="ECO:0007669"/>
    <property type="project" value="UniProtKB-SubCell"/>
</dbReference>
<evidence type="ECO:0000256" key="6">
    <source>
        <dbReference type="ARBA" id="ARBA00022741"/>
    </source>
</evidence>
<dbReference type="GO" id="GO:0006813">
    <property type="term" value="P:potassium ion transport"/>
    <property type="evidence" value="ECO:0007669"/>
    <property type="project" value="UniProtKB-KW"/>
</dbReference>
<keyword evidence="5 19" id="KW-0812">Transmembrane</keyword>
<dbReference type="SUPFAM" id="SSF52540">
    <property type="entry name" value="P-loop containing nucleoside triphosphate hydrolases"/>
    <property type="match status" value="1"/>
</dbReference>
<keyword evidence="8" id="KW-0067">ATP-binding</keyword>
<dbReference type="Gene3D" id="3.40.50.300">
    <property type="entry name" value="P-loop containing nucleotide triphosphate hydrolases"/>
    <property type="match status" value="1"/>
</dbReference>
<keyword evidence="7" id="KW-0999">Mitochondrion inner membrane</keyword>
<dbReference type="InterPro" id="IPR017871">
    <property type="entry name" value="ABC_transporter-like_CS"/>
</dbReference>
<dbReference type="SUPFAM" id="SSF90123">
    <property type="entry name" value="ABC transporter transmembrane region"/>
    <property type="match status" value="2"/>
</dbReference>
<evidence type="ECO:0000256" key="13">
    <source>
        <dbReference type="ARBA" id="ARBA00023128"/>
    </source>
</evidence>
<dbReference type="PANTHER" id="PTHR43394:SF17">
    <property type="entry name" value="MITOCHONDRIAL POTASSIUM CHANNEL ATP-BINDING SUBUNIT"/>
    <property type="match status" value="1"/>
</dbReference>
<dbReference type="CDD" id="cd03249">
    <property type="entry name" value="ABC_MTABC3_MDL1_MDL2"/>
    <property type="match status" value="1"/>
</dbReference>
<dbReference type="GO" id="GO:0005524">
    <property type="term" value="F:ATP binding"/>
    <property type="evidence" value="ECO:0007669"/>
    <property type="project" value="UniProtKB-KW"/>
</dbReference>
<dbReference type="Pfam" id="PF00005">
    <property type="entry name" value="ABC_tran"/>
    <property type="match status" value="1"/>
</dbReference>
<evidence type="ECO:0000313" key="23">
    <source>
        <dbReference type="Proteomes" id="UP000677054"/>
    </source>
</evidence>
<keyword evidence="14 19" id="KW-0472">Membrane</keyword>
<comment type="similarity">
    <text evidence="2">Belongs to the ABC transporter superfamily. ABCB family. Multidrug resistance exporter (TC 3.A.1.201) subfamily.</text>
</comment>
<evidence type="ECO:0000256" key="2">
    <source>
        <dbReference type="ARBA" id="ARBA00007577"/>
    </source>
</evidence>
<feature type="transmembrane region" description="Helical" evidence="19">
    <location>
        <begin position="348"/>
        <end position="366"/>
    </location>
</feature>
<keyword evidence="12" id="KW-0406">Ion transport</keyword>
<feature type="transmembrane region" description="Helical" evidence="19">
    <location>
        <begin position="20"/>
        <end position="41"/>
    </location>
</feature>
<dbReference type="InterPro" id="IPR039421">
    <property type="entry name" value="Type_1_exporter"/>
</dbReference>
<evidence type="ECO:0000259" key="21">
    <source>
        <dbReference type="PROSITE" id="PS50929"/>
    </source>
</evidence>
<name>A0A7R9AAF8_9CRUS</name>
<proteinExistence type="inferred from homology"/>
<protein>
    <recommendedName>
        <fullName evidence="15">Mitochondrial potassium channel ATP-binding subunit</fullName>
    </recommendedName>
    <alternativeName>
        <fullName evidence="17">ATP-binding cassette sub-family B member 8, mitochondrial</fullName>
    </alternativeName>
    <alternativeName>
        <fullName evidence="16">Mitochondrial sulfonylurea-receptor</fullName>
    </alternativeName>
</protein>
<dbReference type="GO" id="GO:0016887">
    <property type="term" value="F:ATP hydrolysis activity"/>
    <property type="evidence" value="ECO:0007669"/>
    <property type="project" value="InterPro"/>
</dbReference>
<evidence type="ECO:0000256" key="15">
    <source>
        <dbReference type="ARBA" id="ARBA00040439"/>
    </source>
</evidence>
<feature type="compositionally biased region" description="Polar residues" evidence="18">
    <location>
        <begin position="419"/>
        <end position="430"/>
    </location>
</feature>
<evidence type="ECO:0000259" key="20">
    <source>
        <dbReference type="PROSITE" id="PS50893"/>
    </source>
</evidence>
<evidence type="ECO:0000256" key="10">
    <source>
        <dbReference type="ARBA" id="ARBA00022958"/>
    </source>
</evidence>
<dbReference type="EMBL" id="CAJPEV010002906">
    <property type="protein sequence ID" value="CAG0898383.1"/>
    <property type="molecule type" value="Genomic_DNA"/>
</dbReference>
<evidence type="ECO:0000256" key="9">
    <source>
        <dbReference type="ARBA" id="ARBA00022946"/>
    </source>
</evidence>
<evidence type="ECO:0000256" key="12">
    <source>
        <dbReference type="ARBA" id="ARBA00023065"/>
    </source>
</evidence>
<comment type="subcellular location">
    <subcellularLocation>
        <location evidence="1">Mitochondrion inner membrane</location>
        <topology evidence="1">Multi-pass membrane protein</topology>
    </subcellularLocation>
</comment>
<keyword evidence="3" id="KW-0813">Transport</keyword>
<evidence type="ECO:0000256" key="14">
    <source>
        <dbReference type="ARBA" id="ARBA00023136"/>
    </source>
</evidence>
<dbReference type="SMART" id="SM00382">
    <property type="entry name" value="AAA"/>
    <property type="match status" value="1"/>
</dbReference>
<evidence type="ECO:0000256" key="8">
    <source>
        <dbReference type="ARBA" id="ARBA00022840"/>
    </source>
</evidence>
<evidence type="ECO:0000313" key="22">
    <source>
        <dbReference type="EMBL" id="CAD7250521.1"/>
    </source>
</evidence>
<dbReference type="OrthoDB" id="6500128at2759"/>
<feature type="region of interest" description="Disordered" evidence="18">
    <location>
        <begin position="419"/>
        <end position="481"/>
    </location>
</feature>
<dbReference type="InterPro" id="IPR011527">
    <property type="entry name" value="ABC1_TM_dom"/>
</dbReference>
<dbReference type="GO" id="GO:0090374">
    <property type="term" value="P:oligopeptide export from mitochondrion"/>
    <property type="evidence" value="ECO:0007669"/>
    <property type="project" value="TreeGrafter"/>
</dbReference>
<evidence type="ECO:0000256" key="4">
    <source>
        <dbReference type="ARBA" id="ARBA00022538"/>
    </source>
</evidence>
<gene>
    <name evidence="22" type="ORF">DSTB1V02_LOCUS10294</name>
</gene>
<dbReference type="CDD" id="cd18574">
    <property type="entry name" value="ABC_6TM_ABCB8_like"/>
    <property type="match status" value="1"/>
</dbReference>
<dbReference type="Proteomes" id="UP000677054">
    <property type="component" value="Unassembled WGS sequence"/>
</dbReference>
<keyword evidence="4" id="KW-0633">Potassium transport</keyword>
<dbReference type="GO" id="GO:0015421">
    <property type="term" value="F:ABC-type oligopeptide transporter activity"/>
    <property type="evidence" value="ECO:0007669"/>
    <property type="project" value="TreeGrafter"/>
</dbReference>
<feature type="transmembrane region" description="Helical" evidence="19">
    <location>
        <begin position="83"/>
        <end position="102"/>
    </location>
</feature>
<keyword evidence="10" id="KW-0630">Potassium</keyword>
<organism evidence="22">
    <name type="scientific">Darwinula stevensoni</name>
    <dbReference type="NCBI Taxonomy" id="69355"/>
    <lineage>
        <taxon>Eukaryota</taxon>
        <taxon>Metazoa</taxon>
        <taxon>Ecdysozoa</taxon>
        <taxon>Arthropoda</taxon>
        <taxon>Crustacea</taxon>
        <taxon>Oligostraca</taxon>
        <taxon>Ostracoda</taxon>
        <taxon>Podocopa</taxon>
        <taxon>Podocopida</taxon>
        <taxon>Darwinulocopina</taxon>
        <taxon>Darwinuloidea</taxon>
        <taxon>Darwinulidae</taxon>
        <taxon>Darwinula</taxon>
    </lineage>
</organism>
<dbReference type="AlphaFoldDB" id="A0A7R9AAF8"/>
<reference evidence="22" key="1">
    <citation type="submission" date="2020-11" db="EMBL/GenBank/DDBJ databases">
        <authorList>
            <person name="Tran Van P."/>
        </authorList>
    </citation>
    <scope>NUCLEOTIDE SEQUENCE</scope>
</reference>
<keyword evidence="23" id="KW-1185">Reference proteome</keyword>
<dbReference type="Pfam" id="PF04145">
    <property type="entry name" value="Ctr"/>
    <property type="match status" value="1"/>
</dbReference>
<dbReference type="InterPro" id="IPR007274">
    <property type="entry name" value="Cop_transporter"/>
</dbReference>
<evidence type="ECO:0000256" key="7">
    <source>
        <dbReference type="ARBA" id="ARBA00022792"/>
    </source>
</evidence>
<feature type="transmembrane region" description="Helical" evidence="19">
    <location>
        <begin position="291"/>
        <end position="310"/>
    </location>
</feature>
<accession>A0A7R9AAF8</accession>
<evidence type="ECO:0000256" key="16">
    <source>
        <dbReference type="ARBA" id="ARBA00041416"/>
    </source>
</evidence>
<dbReference type="GO" id="GO:0005375">
    <property type="term" value="F:copper ion transmembrane transporter activity"/>
    <property type="evidence" value="ECO:0007669"/>
    <property type="project" value="InterPro"/>
</dbReference>
<dbReference type="Gene3D" id="1.20.1560.10">
    <property type="entry name" value="ABC transporter type 1, transmembrane domain"/>
    <property type="match status" value="2"/>
</dbReference>
<dbReference type="Pfam" id="PF00664">
    <property type="entry name" value="ABC_membrane"/>
    <property type="match status" value="2"/>
</dbReference>
<dbReference type="InterPro" id="IPR027417">
    <property type="entry name" value="P-loop_NTPase"/>
</dbReference>
<feature type="compositionally biased region" description="Basic and acidic residues" evidence="18">
    <location>
        <begin position="443"/>
        <end position="452"/>
    </location>
</feature>
<keyword evidence="11 19" id="KW-1133">Transmembrane helix</keyword>
<evidence type="ECO:0000256" key="18">
    <source>
        <dbReference type="SAM" id="MobiDB-lite"/>
    </source>
</evidence>
<feature type="domain" description="ABC transporter" evidence="20">
    <location>
        <begin position="649"/>
        <end position="886"/>
    </location>
</feature>
<dbReference type="PANTHER" id="PTHR43394">
    <property type="entry name" value="ATP-DEPENDENT PERMEASE MDL1, MITOCHONDRIAL"/>
    <property type="match status" value="1"/>
</dbReference>
<dbReference type="InterPro" id="IPR003593">
    <property type="entry name" value="AAA+_ATPase"/>
</dbReference>
<dbReference type="FunFam" id="3.40.50.300:FF:000403">
    <property type="entry name" value="ATP-binding cassette sub-family B member 8, mitochondrial"/>
    <property type="match status" value="1"/>
</dbReference>
<feature type="transmembrane region" description="Helical" evidence="19">
    <location>
        <begin position="108"/>
        <end position="129"/>
    </location>
</feature>
<dbReference type="PROSITE" id="PS50893">
    <property type="entry name" value="ABC_TRANSPORTER_2"/>
    <property type="match status" value="1"/>
</dbReference>
<dbReference type="PROSITE" id="PS00211">
    <property type="entry name" value="ABC_TRANSPORTER_1"/>
    <property type="match status" value="1"/>
</dbReference>
<keyword evidence="9" id="KW-0809">Transit peptide</keyword>
<dbReference type="InterPro" id="IPR036640">
    <property type="entry name" value="ABC1_TM_sf"/>
</dbReference>
<evidence type="ECO:0000256" key="19">
    <source>
        <dbReference type="SAM" id="Phobius"/>
    </source>
</evidence>
<evidence type="ECO:0000256" key="1">
    <source>
        <dbReference type="ARBA" id="ARBA00004448"/>
    </source>
</evidence>
<evidence type="ECO:0000256" key="3">
    <source>
        <dbReference type="ARBA" id="ARBA00022448"/>
    </source>
</evidence>
<keyword evidence="13" id="KW-0496">Mitochondrion</keyword>
<evidence type="ECO:0000256" key="5">
    <source>
        <dbReference type="ARBA" id="ARBA00022692"/>
    </source>
</evidence>
<sequence>MKNSFFLDFKINDLLFEGFTTRTVAGLLATCLGMLCVAFLYEGMKIYQNYLGYQQLKHGEVSLFSRSSATIEEETALLPRRRVISIFHMAKVGLGYCLMLVAMTFNGYLFISVCLGATLGFFLFGNYSLQDIVPHAARKQNRRFHVAAGSDEMDEPEQVQPMVQNSGDSMAAHKYVAEVPASQWGSGRLFRFFRDTMKELHGNTGTPLAPNSRNVCLSLRTKVSMWMLGTGVVMLHQGGRYHIALCRDSTGENHHRSRIVEANSIHPLADESSDSCNFWQEFWKILRPHTFLLLVAVTAALVTAGLNIFIPKLLGEVVNVLAVLARGEHTHDYFSMIRTPATKLMVCYLLQGLFTFVYVTSLFSVGERVAFALRTRLFNSLIIQEMAFFDAHRTGDLVGRLTQDIQELKSSTKLIVSQGLRSSAQASPTSPIRPRFPVGSPNDRLHPSDRRLHGVPLLDLPPPHGRLGPRPAQSHPRRDRDRCRAQAALQRYQRSDESLLVFQLSRATTVAEEALSNVRVVRTFATENAEMSLYEREAGATAALGERLGFGIGVFQGLTNVALNSIVLGTLFAGGALIQEHRLTAGDLMSFLVATQMMQRSFTQISLLFGQFVRGVTAGARVFEFLDRVPQVPVEGGLIIPNEELKGEVTYDDVRFAYPTRENQRVLKGFSFVLPEGKVVALCGPSGGGKTTIAALLERLYEVQSGRILLDGYDIRDLDPSWLRGRVIGYIPQEPVLFATSVLENIRYGRITASDEEVHEAARLANADEFIRSFPRGYDTVVGERGVTVSGGQKQRIAIARALLKNPVVIILDEATSALDVESEAAVQAALEKVMRGRTVLVIAHRLSTIKGADCIAVIADGQVVELGSHAELTERRGFYYDLIKYQMDLDRLGMGRKEG</sequence>
<evidence type="ECO:0000256" key="11">
    <source>
        <dbReference type="ARBA" id="ARBA00022989"/>
    </source>
</evidence>